<evidence type="ECO:0000256" key="1">
    <source>
        <dbReference type="SAM" id="MobiDB-lite"/>
    </source>
</evidence>
<gene>
    <name evidence="3" type="ORF">MNBD_ALPHA09-1521</name>
</gene>
<dbReference type="InterPro" id="IPR052894">
    <property type="entry name" value="AsmA-related"/>
</dbReference>
<accession>A0A3B0TU08</accession>
<sequence>MNTFLITVGAAIIAALLTAFIAPVFIDWNGYRDRIEAKARSMLCREVEIAGDLVVRLLPEPVITTGHVEVAGVENQVLMSAAGSKLTLGLGDLLLGKIEVTALELDRPVFSISTGDDGVLNWAAREGARGCEPELAGVNVRRIGITNGIATFKLASMTEPAVVEKIDATLNAGGPAGPYKLTGAHGPADTRRGFTISSGRVTAGAPTRVSGRMALDERTEVSFDGVAEGWQTPPRFSGVGKAQRSVPGPNGEALLLKAEAQAEIDAETLEFTKLLLTATEAGETSTASGSARIRFGEGGPDIVVDLKARRIDLGALFGGEDKAQDGFAALVARAGTWVDRAGATGRISLSIDGAIYGGELVREVSAVLNLGTQNLGIETFRAVLPGLSRLDFSGNLLRGEEGDKLLGTAVLDTSDLKRLAGWAVPAGQARFVRLLPQTRGKMSFTGGVMAEAGAIELTGIEGLVDGKSFSGDMSFDFGDPGEVHAALGFDELDLDRMLPEDFDPLALLAGRKSPADEMAPDISLEIEARRVSWRGREARGLAAAGRFSGETLAIERFQLDNIAGASIAAEGEVRFGIDGPRGGIDIELETNDFPALPAALGFDIVRAAGQDLNWLSKIRNGLFRSRLEAAKTGETWAVGLSVDGTLGGTEISARLSSDGPPEKLASGRIAGALKLANADAGRLFAQLGMSGLPQTTPNAPGELTFDGVGSLENGFGYSARFAALEATAAAEGNIETAPARIRGRLSLNAKDSNRIADLLGVGTGAPVLPETDFAMDFELKGGALDIALVKGEIAGFGASGKGRVQISGQRSGRFDLELERLSLPWALASLFGGGHQTGLAALPGSPARWSTELINANVLDRWPIALTVAVGKLTLAGDLVVDQGSIEVEVGEGRLMLTELGGGLASGGRFEASGDILLSELALGVDGRIKADGLRLGRYLADADGRPLLNGLAKIDLDFKTTGRSLLSLVSALAGEGTIAVTSAIMPRLNANTLLDRVRRAGNAAAVAAMVSAAQNGATPLTIEKTKVSAANGRLKIGPAKVKAGNLTGQITGFVNLVGGGIDSEMLLSAGGAPRLAVVHAGSFDAIGRRIELTGLKTGAARWREPSSAPLPADIADTAPPPEPNGPPVGVIEEKVFELPLAGGG</sequence>
<evidence type="ECO:0000313" key="3">
    <source>
        <dbReference type="EMBL" id="VAW10546.1"/>
    </source>
</evidence>
<dbReference type="PANTHER" id="PTHR30441:SF4">
    <property type="entry name" value="PROTEIN ASMA"/>
    <property type="match status" value="1"/>
</dbReference>
<dbReference type="InterPro" id="IPR007844">
    <property type="entry name" value="AsmA"/>
</dbReference>
<proteinExistence type="predicted"/>
<dbReference type="GO" id="GO:0090313">
    <property type="term" value="P:regulation of protein targeting to membrane"/>
    <property type="evidence" value="ECO:0007669"/>
    <property type="project" value="TreeGrafter"/>
</dbReference>
<dbReference type="GO" id="GO:0005886">
    <property type="term" value="C:plasma membrane"/>
    <property type="evidence" value="ECO:0007669"/>
    <property type="project" value="TreeGrafter"/>
</dbReference>
<dbReference type="AlphaFoldDB" id="A0A3B0TU08"/>
<name>A0A3B0TU08_9ZZZZ</name>
<organism evidence="3">
    <name type="scientific">hydrothermal vent metagenome</name>
    <dbReference type="NCBI Taxonomy" id="652676"/>
    <lineage>
        <taxon>unclassified sequences</taxon>
        <taxon>metagenomes</taxon>
        <taxon>ecological metagenomes</taxon>
    </lineage>
</organism>
<evidence type="ECO:0000259" key="2">
    <source>
        <dbReference type="Pfam" id="PF05170"/>
    </source>
</evidence>
<dbReference type="Pfam" id="PF05170">
    <property type="entry name" value="AsmA"/>
    <property type="match status" value="2"/>
</dbReference>
<feature type="domain" description="AsmA" evidence="2">
    <location>
        <begin position="847"/>
        <end position="1036"/>
    </location>
</feature>
<reference evidence="3" key="1">
    <citation type="submission" date="2018-06" db="EMBL/GenBank/DDBJ databases">
        <authorList>
            <person name="Zhirakovskaya E."/>
        </authorList>
    </citation>
    <scope>NUCLEOTIDE SEQUENCE</scope>
</reference>
<dbReference type="PANTHER" id="PTHR30441">
    <property type="entry name" value="DUF748 DOMAIN-CONTAINING PROTEIN"/>
    <property type="match status" value="1"/>
</dbReference>
<feature type="domain" description="AsmA" evidence="2">
    <location>
        <begin position="10"/>
        <end position="123"/>
    </location>
</feature>
<protein>
    <submittedName>
        <fullName evidence="3">Probable Co/Zn/Cd efflux system membrane fusion protein</fullName>
    </submittedName>
</protein>
<feature type="region of interest" description="Disordered" evidence="1">
    <location>
        <begin position="1102"/>
        <end position="1129"/>
    </location>
</feature>
<dbReference type="EMBL" id="UOEM01000016">
    <property type="protein sequence ID" value="VAW10546.1"/>
    <property type="molecule type" value="Genomic_DNA"/>
</dbReference>